<evidence type="ECO:0000256" key="4">
    <source>
        <dbReference type="ARBA" id="ARBA00022840"/>
    </source>
</evidence>
<dbReference type="SMART" id="SM00382">
    <property type="entry name" value="AAA"/>
    <property type="match status" value="1"/>
</dbReference>
<dbReference type="InterPro" id="IPR003439">
    <property type="entry name" value="ABC_transporter-like_ATP-bd"/>
</dbReference>
<evidence type="ECO:0000313" key="7">
    <source>
        <dbReference type="Proteomes" id="UP000027584"/>
    </source>
</evidence>
<comment type="caution">
    <text evidence="6">The sequence shown here is derived from an EMBL/GenBank/DDBJ whole genome shotgun (WGS) entry which is preliminary data.</text>
</comment>
<dbReference type="GO" id="GO:0016887">
    <property type="term" value="F:ATP hydrolysis activity"/>
    <property type="evidence" value="ECO:0007669"/>
    <property type="project" value="InterPro"/>
</dbReference>
<proteinExistence type="inferred from homology"/>
<keyword evidence="4 6" id="KW-0067">ATP-binding</keyword>
<accession>A0A060RH26</accession>
<dbReference type="Gene3D" id="3.40.50.300">
    <property type="entry name" value="P-loop containing nucleotide triphosphate hydrolases"/>
    <property type="match status" value="1"/>
</dbReference>
<dbReference type="InterPro" id="IPR003593">
    <property type="entry name" value="AAA+_ATPase"/>
</dbReference>
<dbReference type="PANTHER" id="PTHR43335">
    <property type="entry name" value="ABC TRANSPORTER, ATP-BINDING PROTEIN"/>
    <property type="match status" value="1"/>
</dbReference>
<dbReference type="GO" id="GO:0005524">
    <property type="term" value="F:ATP binding"/>
    <property type="evidence" value="ECO:0007669"/>
    <property type="project" value="UniProtKB-KW"/>
</dbReference>
<evidence type="ECO:0000259" key="5">
    <source>
        <dbReference type="PROSITE" id="PS50893"/>
    </source>
</evidence>
<dbReference type="InterPro" id="IPR027417">
    <property type="entry name" value="P-loop_NTPase"/>
</dbReference>
<dbReference type="AlphaFoldDB" id="A0A060RH26"/>
<dbReference type="SUPFAM" id="SSF52540">
    <property type="entry name" value="P-loop containing nucleoside triphosphate hydrolases"/>
    <property type="match status" value="1"/>
</dbReference>
<evidence type="ECO:0000256" key="1">
    <source>
        <dbReference type="ARBA" id="ARBA00005417"/>
    </source>
</evidence>
<evidence type="ECO:0000256" key="3">
    <source>
        <dbReference type="ARBA" id="ARBA00022741"/>
    </source>
</evidence>
<dbReference type="Pfam" id="PF00005">
    <property type="entry name" value="ABC_tran"/>
    <property type="match status" value="1"/>
</dbReference>
<evidence type="ECO:0000256" key="2">
    <source>
        <dbReference type="ARBA" id="ARBA00022448"/>
    </source>
</evidence>
<protein>
    <submittedName>
        <fullName evidence="6">ABC transporter, ATP-binding protein</fullName>
        <ecNumber evidence="6">3.6.3.-</ecNumber>
    </submittedName>
</protein>
<evidence type="ECO:0000313" key="6">
    <source>
        <dbReference type="EMBL" id="CDO17858.1"/>
    </source>
</evidence>
<dbReference type="PANTHER" id="PTHR43335:SF4">
    <property type="entry name" value="ABC TRANSPORTER, ATP-BINDING PROTEIN"/>
    <property type="match status" value="1"/>
</dbReference>
<keyword evidence="6" id="KW-0378">Hydrolase</keyword>
<keyword evidence="3" id="KW-0547">Nucleotide-binding</keyword>
<feature type="domain" description="ABC transporter" evidence="5">
    <location>
        <begin position="14"/>
        <end position="239"/>
    </location>
</feature>
<organism evidence="6 7">
    <name type="scientific">Streptococcus gallolyticus</name>
    <dbReference type="NCBI Taxonomy" id="315405"/>
    <lineage>
        <taxon>Bacteria</taxon>
        <taxon>Bacillati</taxon>
        <taxon>Bacillota</taxon>
        <taxon>Bacilli</taxon>
        <taxon>Lactobacillales</taxon>
        <taxon>Streptococcaceae</taxon>
        <taxon>Streptococcus</taxon>
    </lineage>
</organism>
<reference evidence="6 7" key="1">
    <citation type="submission" date="2014-02" db="EMBL/GenBank/DDBJ databases">
        <authorList>
            <person name="Manrique M."/>
        </authorList>
    </citation>
    <scope>NUCLEOTIDE SEQUENCE [LARGE SCALE GENOMIC DNA]</scope>
    <source>
        <strain evidence="6 7">LMG17956</strain>
    </source>
</reference>
<sequence length="240" mass="26904">MYIISEREENNMRVKVTNLQKSYKDRDILKDISFTIKSGTICGLLGVNGAGKSTIMKILFGLEKPSSGNILFDEKTPQEIKKSDEKLGALIESPAIYMNLSAFENLKTRALLYDIPDSKIKETLTLIGLADTGRKKAGKFSLGMKQRLGIGMAIITNPEFLILDEPTNGLDPDGIQELLELITSLKRQGMTILISSHQLHEISQVADDIMILHNREIRYNQPNHHQDLENLFFTIVHGGH</sequence>
<dbReference type="PROSITE" id="PS00211">
    <property type="entry name" value="ABC_TRANSPORTER_1"/>
    <property type="match status" value="1"/>
</dbReference>
<dbReference type="EC" id="3.6.3.-" evidence="6"/>
<gene>
    <name evidence="6" type="ORF">BN963_SGAL_01052</name>
</gene>
<keyword evidence="2" id="KW-0813">Transport</keyword>
<reference evidence="6 7" key="2">
    <citation type="submission" date="2014-05" db="EMBL/GenBank/DDBJ databases">
        <title>Genome sequence of Streptococcus gallolyticus.</title>
        <authorList>
            <person name="Del Campo R."/>
        </authorList>
    </citation>
    <scope>NUCLEOTIDE SEQUENCE [LARGE SCALE GENOMIC DNA]</scope>
    <source>
        <strain evidence="6 7">LMG17956</strain>
    </source>
</reference>
<name>A0A060RH26_9STRE</name>
<dbReference type="InterPro" id="IPR017871">
    <property type="entry name" value="ABC_transporter-like_CS"/>
</dbReference>
<dbReference type="EMBL" id="CCBC010000142">
    <property type="protein sequence ID" value="CDO17858.1"/>
    <property type="molecule type" value="Genomic_DNA"/>
</dbReference>
<dbReference type="Proteomes" id="UP000027584">
    <property type="component" value="Unassembled WGS sequence"/>
</dbReference>
<dbReference type="PROSITE" id="PS50893">
    <property type="entry name" value="ABC_TRANSPORTER_2"/>
    <property type="match status" value="1"/>
</dbReference>
<comment type="similarity">
    <text evidence="1">Belongs to the ABC transporter superfamily.</text>
</comment>
<dbReference type="CDD" id="cd03268">
    <property type="entry name" value="ABC_BcrA_bacitracin_resist"/>
    <property type="match status" value="1"/>
</dbReference>